<dbReference type="AlphaFoldDB" id="A0A1Z4N831"/>
<evidence type="ECO:0008006" key="3">
    <source>
        <dbReference type="Google" id="ProtNLM"/>
    </source>
</evidence>
<dbReference type="KEGG" id="ttq:NIES37_58640"/>
<organism evidence="1 2">
    <name type="scientific">Tolypothrix tenuis PCC 7101</name>
    <dbReference type="NCBI Taxonomy" id="231146"/>
    <lineage>
        <taxon>Bacteria</taxon>
        <taxon>Bacillati</taxon>
        <taxon>Cyanobacteriota</taxon>
        <taxon>Cyanophyceae</taxon>
        <taxon>Nostocales</taxon>
        <taxon>Tolypothrichaceae</taxon>
        <taxon>Tolypothrix</taxon>
    </lineage>
</organism>
<name>A0A1Z4N831_9CYAN</name>
<keyword evidence="2" id="KW-1185">Reference proteome</keyword>
<sequence length="382" mass="42932">MNILSTVNNINSEPALFVSEQKYLKDTPGGVQICTREYINTLITVGFAISFLSYSTETKILTRIKRKLQPRPYVNRLPVDLAEKVVYAAKKNNIKWIFLNQVDTAPIAQTIRESLGDQCKIILLSHGLESTDIFHNIRTKYGDSNFSKFSSTDLRVLAQSLVAECIHRQYIDYVFCLSSFEAEIEHWLGAKNVTWLPRTIPINPLTWSPHSSRLGFVGTIDHSPNREGLILFLEALEKIVPTNVRLRLVGGPENASKFISQRFSFVEYLGQLSNEELEAEASTWSCFVHPLFCYSRGCSTKLAIALGWQIPVITTQPGCRGYSWNQGILPLAKTPDILAQLAINMLDSETANATRQEIFNIVKSCPTLKNIAEQVNSCLSIL</sequence>
<protein>
    <recommendedName>
        <fullName evidence="3">Group 1 glycosyl transferase</fullName>
    </recommendedName>
</protein>
<evidence type="ECO:0000313" key="2">
    <source>
        <dbReference type="Proteomes" id="UP000218785"/>
    </source>
</evidence>
<gene>
    <name evidence="1" type="ORF">NIES37_58640</name>
</gene>
<dbReference type="EMBL" id="AP018248">
    <property type="protein sequence ID" value="BAZ01857.1"/>
    <property type="molecule type" value="Genomic_DNA"/>
</dbReference>
<dbReference type="Pfam" id="PF13692">
    <property type="entry name" value="Glyco_trans_1_4"/>
    <property type="match status" value="1"/>
</dbReference>
<dbReference type="Gene3D" id="3.40.50.2000">
    <property type="entry name" value="Glycogen Phosphorylase B"/>
    <property type="match status" value="1"/>
</dbReference>
<reference evidence="1 2" key="1">
    <citation type="submission" date="2017-06" db="EMBL/GenBank/DDBJ databases">
        <title>Genome sequencing of cyanobaciteial culture collection at National Institute for Environmental Studies (NIES).</title>
        <authorList>
            <person name="Hirose Y."/>
            <person name="Shimura Y."/>
            <person name="Fujisawa T."/>
            <person name="Nakamura Y."/>
            <person name="Kawachi M."/>
        </authorList>
    </citation>
    <scope>NUCLEOTIDE SEQUENCE [LARGE SCALE GENOMIC DNA]</scope>
    <source>
        <strain evidence="1 2">NIES-37</strain>
    </source>
</reference>
<evidence type="ECO:0000313" key="1">
    <source>
        <dbReference type="EMBL" id="BAZ01857.1"/>
    </source>
</evidence>
<accession>A0A1Z4N831</accession>
<proteinExistence type="predicted"/>
<dbReference type="RefSeq" id="WP_096581680.1">
    <property type="nucleotide sequence ID" value="NZ_CAWNJS010000001.1"/>
</dbReference>
<dbReference type="SUPFAM" id="SSF53756">
    <property type="entry name" value="UDP-Glycosyltransferase/glycogen phosphorylase"/>
    <property type="match status" value="1"/>
</dbReference>
<dbReference type="Proteomes" id="UP000218785">
    <property type="component" value="Chromosome"/>
</dbReference>